<comment type="caution">
    <text evidence="1">The sequence shown here is derived from an EMBL/GenBank/DDBJ whole genome shotgun (WGS) entry which is preliminary data.</text>
</comment>
<dbReference type="EMBL" id="CAJVQC010094208">
    <property type="protein sequence ID" value="CAG8827663.1"/>
    <property type="molecule type" value="Genomic_DNA"/>
</dbReference>
<feature type="non-terminal residue" evidence="1">
    <location>
        <position position="1"/>
    </location>
</feature>
<reference evidence="1" key="1">
    <citation type="submission" date="2021-06" db="EMBL/GenBank/DDBJ databases">
        <authorList>
            <person name="Kallberg Y."/>
            <person name="Tangrot J."/>
            <person name="Rosling A."/>
        </authorList>
    </citation>
    <scope>NUCLEOTIDE SEQUENCE</scope>
    <source>
        <strain evidence="1">MA461A</strain>
    </source>
</reference>
<keyword evidence="2" id="KW-1185">Reference proteome</keyword>
<evidence type="ECO:0000313" key="1">
    <source>
        <dbReference type="EMBL" id="CAG8827663.1"/>
    </source>
</evidence>
<proteinExistence type="predicted"/>
<organism evidence="1 2">
    <name type="scientific">Racocetra persica</name>
    <dbReference type="NCBI Taxonomy" id="160502"/>
    <lineage>
        <taxon>Eukaryota</taxon>
        <taxon>Fungi</taxon>
        <taxon>Fungi incertae sedis</taxon>
        <taxon>Mucoromycota</taxon>
        <taxon>Glomeromycotina</taxon>
        <taxon>Glomeromycetes</taxon>
        <taxon>Diversisporales</taxon>
        <taxon>Gigasporaceae</taxon>
        <taxon>Racocetra</taxon>
    </lineage>
</organism>
<dbReference type="Proteomes" id="UP000789920">
    <property type="component" value="Unassembled WGS sequence"/>
</dbReference>
<gene>
    <name evidence="1" type="ORF">RPERSI_LOCUS27034</name>
</gene>
<protein>
    <submittedName>
        <fullName evidence="1">9026_t:CDS:1</fullName>
    </submittedName>
</protein>
<sequence>DTTPISHWDFENNLTLLALTVIFSFGAAIYLMNLFIGLLSDEISKTNTKESYLILRAEVLEEIELLFMLPHQRRKEDWFPFIIFYECHTIKLRDHVVKIINHDWSGYKKPYISNNLNEVLLLPEKQPSLIRIADAIKELKLSERDIQKDIKELKASINK</sequence>
<name>A0ACA9S520_9GLOM</name>
<accession>A0ACA9S520</accession>
<evidence type="ECO:0000313" key="2">
    <source>
        <dbReference type="Proteomes" id="UP000789920"/>
    </source>
</evidence>